<proteinExistence type="predicted"/>
<keyword evidence="4" id="KW-1185">Reference proteome</keyword>
<keyword evidence="2" id="KW-1133">Transmembrane helix</keyword>
<dbReference type="EMBL" id="JAIXMP010000026">
    <property type="protein sequence ID" value="KAI9253487.1"/>
    <property type="molecule type" value="Genomic_DNA"/>
</dbReference>
<organism evidence="3 4">
    <name type="scientific">Phascolomyces articulosus</name>
    <dbReference type="NCBI Taxonomy" id="60185"/>
    <lineage>
        <taxon>Eukaryota</taxon>
        <taxon>Fungi</taxon>
        <taxon>Fungi incertae sedis</taxon>
        <taxon>Mucoromycota</taxon>
        <taxon>Mucoromycotina</taxon>
        <taxon>Mucoromycetes</taxon>
        <taxon>Mucorales</taxon>
        <taxon>Lichtheimiaceae</taxon>
        <taxon>Phascolomyces</taxon>
    </lineage>
</organism>
<keyword evidence="2" id="KW-0812">Transmembrane</keyword>
<feature type="compositionally biased region" description="Low complexity" evidence="1">
    <location>
        <begin position="210"/>
        <end position="225"/>
    </location>
</feature>
<evidence type="ECO:0000313" key="3">
    <source>
        <dbReference type="EMBL" id="KAI9253487.1"/>
    </source>
</evidence>
<feature type="region of interest" description="Disordered" evidence="1">
    <location>
        <begin position="205"/>
        <end position="226"/>
    </location>
</feature>
<feature type="region of interest" description="Disordered" evidence="1">
    <location>
        <begin position="265"/>
        <end position="291"/>
    </location>
</feature>
<sequence length="291" mass="33000">MSPTVLTSMSIINMRWRPPRIWFEDDELRIATLGDILPKQELETRLKQLNQLVRAQCPSSHIEYYVFIFIITCIACSAGFSLAARSADISMWYPLILLIIPAALSFWTSRRRATLLYRIKQFEQVLKQTLREFNKKDRIQWSFRRPTSDDPLPNKFRTARLCLIIELTRPEEDLPSYQAAVTDVAFPIYYPRGLPPPSYSEANIQELQRSTASASSSSSSTTSSSQMMMIENNSTLATSTLYPPTCTSQTSLLLTVPEPAMVRHETATASSGVVNQTRTSDSGRHTNTYLN</sequence>
<evidence type="ECO:0000256" key="2">
    <source>
        <dbReference type="SAM" id="Phobius"/>
    </source>
</evidence>
<gene>
    <name evidence="3" type="ORF">BDA99DRAFT_540739</name>
</gene>
<reference evidence="3" key="2">
    <citation type="submission" date="2023-02" db="EMBL/GenBank/DDBJ databases">
        <authorList>
            <consortium name="DOE Joint Genome Institute"/>
            <person name="Mondo S.J."/>
            <person name="Chang Y."/>
            <person name="Wang Y."/>
            <person name="Ahrendt S."/>
            <person name="Andreopoulos W."/>
            <person name="Barry K."/>
            <person name="Beard J."/>
            <person name="Benny G.L."/>
            <person name="Blankenship S."/>
            <person name="Bonito G."/>
            <person name="Cuomo C."/>
            <person name="Desiro A."/>
            <person name="Gervers K.A."/>
            <person name="Hundley H."/>
            <person name="Kuo A."/>
            <person name="LaButti K."/>
            <person name="Lang B.F."/>
            <person name="Lipzen A."/>
            <person name="O'Donnell K."/>
            <person name="Pangilinan J."/>
            <person name="Reynolds N."/>
            <person name="Sandor L."/>
            <person name="Smith M.W."/>
            <person name="Tsang A."/>
            <person name="Grigoriev I.V."/>
            <person name="Stajich J.E."/>
            <person name="Spatafora J.W."/>
        </authorList>
    </citation>
    <scope>NUCLEOTIDE SEQUENCE</scope>
    <source>
        <strain evidence="3">RSA 2281</strain>
    </source>
</reference>
<accession>A0AAD5K2Z9</accession>
<feature type="transmembrane region" description="Helical" evidence="2">
    <location>
        <begin position="90"/>
        <end position="108"/>
    </location>
</feature>
<evidence type="ECO:0000313" key="4">
    <source>
        <dbReference type="Proteomes" id="UP001209540"/>
    </source>
</evidence>
<keyword evidence="2" id="KW-0472">Membrane</keyword>
<reference evidence="3" key="1">
    <citation type="journal article" date="2022" name="IScience">
        <title>Evolution of zygomycete secretomes and the origins of terrestrial fungal ecologies.</title>
        <authorList>
            <person name="Chang Y."/>
            <person name="Wang Y."/>
            <person name="Mondo S."/>
            <person name="Ahrendt S."/>
            <person name="Andreopoulos W."/>
            <person name="Barry K."/>
            <person name="Beard J."/>
            <person name="Benny G.L."/>
            <person name="Blankenship S."/>
            <person name="Bonito G."/>
            <person name="Cuomo C."/>
            <person name="Desiro A."/>
            <person name="Gervers K.A."/>
            <person name="Hundley H."/>
            <person name="Kuo A."/>
            <person name="LaButti K."/>
            <person name="Lang B.F."/>
            <person name="Lipzen A."/>
            <person name="O'Donnell K."/>
            <person name="Pangilinan J."/>
            <person name="Reynolds N."/>
            <person name="Sandor L."/>
            <person name="Smith M.E."/>
            <person name="Tsang A."/>
            <person name="Grigoriev I.V."/>
            <person name="Stajich J.E."/>
            <person name="Spatafora J.W."/>
        </authorList>
    </citation>
    <scope>NUCLEOTIDE SEQUENCE</scope>
    <source>
        <strain evidence="3">RSA 2281</strain>
    </source>
</reference>
<comment type="caution">
    <text evidence="3">The sequence shown here is derived from an EMBL/GenBank/DDBJ whole genome shotgun (WGS) entry which is preliminary data.</text>
</comment>
<dbReference type="AlphaFoldDB" id="A0AAD5K2Z9"/>
<feature type="compositionally biased region" description="Polar residues" evidence="1">
    <location>
        <begin position="267"/>
        <end position="291"/>
    </location>
</feature>
<dbReference type="Proteomes" id="UP001209540">
    <property type="component" value="Unassembled WGS sequence"/>
</dbReference>
<feature type="transmembrane region" description="Helical" evidence="2">
    <location>
        <begin position="64"/>
        <end position="84"/>
    </location>
</feature>
<evidence type="ECO:0000256" key="1">
    <source>
        <dbReference type="SAM" id="MobiDB-lite"/>
    </source>
</evidence>
<protein>
    <submittedName>
        <fullName evidence="3">Uncharacterized protein</fullName>
    </submittedName>
</protein>
<name>A0AAD5K2Z9_9FUNG</name>